<dbReference type="InterPro" id="IPR000668">
    <property type="entry name" value="Peptidase_C1A_C"/>
</dbReference>
<dbReference type="EMBL" id="JABANM010016349">
    <property type="protein sequence ID" value="KAF4729594.1"/>
    <property type="molecule type" value="Genomic_DNA"/>
</dbReference>
<evidence type="ECO:0000313" key="7">
    <source>
        <dbReference type="EMBL" id="KAF4729594.1"/>
    </source>
</evidence>
<dbReference type="AlphaFoldDB" id="A0A7J6S9F4"/>
<dbReference type="InterPro" id="IPR025660">
    <property type="entry name" value="Pept_his_AS"/>
</dbReference>
<evidence type="ECO:0000259" key="5">
    <source>
        <dbReference type="SMART" id="SM00645"/>
    </source>
</evidence>
<dbReference type="InterPro" id="IPR000169">
    <property type="entry name" value="Pept_cys_AS"/>
</dbReference>
<feature type="domain" description="Peptidase C1A papain C-terminal" evidence="5">
    <location>
        <begin position="143"/>
        <end position="361"/>
    </location>
</feature>
<reference evidence="7 8" key="1">
    <citation type="submission" date="2020-04" db="EMBL/GenBank/DDBJ databases">
        <title>Perkinsus olseni comparative genomics.</title>
        <authorList>
            <person name="Bogema D.R."/>
        </authorList>
    </citation>
    <scope>NUCLEOTIDE SEQUENCE [LARGE SCALE GENOMIC DNA]</scope>
    <source>
        <strain evidence="7">ATCC PRA-205</strain>
    </source>
</reference>
<dbReference type="SMART" id="SM00645">
    <property type="entry name" value="Pept_C1"/>
    <property type="match status" value="1"/>
</dbReference>
<dbReference type="InterPro" id="IPR013201">
    <property type="entry name" value="Prot_inhib_I29"/>
</dbReference>
<evidence type="ECO:0000256" key="3">
    <source>
        <dbReference type="ARBA" id="ARBA00023157"/>
    </source>
</evidence>
<dbReference type="GO" id="GO:0006508">
    <property type="term" value="P:proteolysis"/>
    <property type="evidence" value="ECO:0007669"/>
    <property type="project" value="InterPro"/>
</dbReference>
<evidence type="ECO:0000256" key="4">
    <source>
        <dbReference type="SAM" id="SignalP"/>
    </source>
</evidence>
<protein>
    <recommendedName>
        <fullName evidence="9">Cysteine protease</fullName>
    </recommendedName>
</protein>
<feature type="signal peptide" evidence="4">
    <location>
        <begin position="1"/>
        <end position="21"/>
    </location>
</feature>
<comment type="similarity">
    <text evidence="1">Belongs to the peptidase C1 family.</text>
</comment>
<keyword evidence="4" id="KW-0732">Signal</keyword>
<dbReference type="InterPro" id="IPR025661">
    <property type="entry name" value="Pept_asp_AS"/>
</dbReference>
<dbReference type="SMART" id="SM00848">
    <property type="entry name" value="Inhibitor_I29"/>
    <property type="match status" value="1"/>
</dbReference>
<keyword evidence="3" id="KW-1015">Disulfide bond</keyword>
<evidence type="ECO:0000256" key="1">
    <source>
        <dbReference type="ARBA" id="ARBA00008455"/>
    </source>
</evidence>
<keyword evidence="2" id="KW-0865">Zymogen</keyword>
<dbReference type="Pfam" id="PF00112">
    <property type="entry name" value="Peptidase_C1"/>
    <property type="match status" value="1"/>
</dbReference>
<dbReference type="SUPFAM" id="SSF54001">
    <property type="entry name" value="Cysteine proteinases"/>
    <property type="match status" value="1"/>
</dbReference>
<gene>
    <name evidence="7" type="ORF">FOZ62_021676</name>
</gene>
<dbReference type="PROSITE" id="PS00139">
    <property type="entry name" value="THIOL_PROTEASE_CYS"/>
    <property type="match status" value="1"/>
</dbReference>
<evidence type="ECO:0000256" key="2">
    <source>
        <dbReference type="ARBA" id="ARBA00023145"/>
    </source>
</evidence>
<sequence>MLYNLLLFPSISALLSYGGTGDGGGCGGGSFVARSDNRGNVRGSAELDDSAAADAFLDFQRTFNKTYHDEAEAAAKAAVFEDNWKRIMQHNAEDHTFKLEINEYTDMTDDEWANHMLVRGGLELPAESPLEAEVDELRADAQLPPAVDWLRAGVLSPVKNQGHCGGCWAFSTTGALEARYHLLRKRPISLSEQELIDCGYITGNHGCDGGLMGRGFEFVGRFGLDLEARYPYTAEEDYCYLERPRIFSGTYIEKVTRVLRGSEYHLMKALTTGPVSVAVKASSFHFKHYRSGVLTGSCGGRIDHGVLAVGYGVENGVEYWLVKNSWGGRWGERGYIKLARNVATSDGLGQCGILSYGVYPTLH</sequence>
<feature type="chain" id="PRO_5029803740" description="Cysteine protease" evidence="4">
    <location>
        <begin position="22"/>
        <end position="363"/>
    </location>
</feature>
<dbReference type="PANTHER" id="PTHR12411">
    <property type="entry name" value="CYSTEINE PROTEASE FAMILY C1-RELATED"/>
    <property type="match status" value="1"/>
</dbReference>
<dbReference type="Pfam" id="PF08246">
    <property type="entry name" value="Inhibitor_I29"/>
    <property type="match status" value="1"/>
</dbReference>
<dbReference type="InterPro" id="IPR039417">
    <property type="entry name" value="Peptidase_C1A_papain-like"/>
</dbReference>
<dbReference type="InterPro" id="IPR038765">
    <property type="entry name" value="Papain-like_cys_pep_sf"/>
</dbReference>
<dbReference type="Proteomes" id="UP000574390">
    <property type="component" value="Unassembled WGS sequence"/>
</dbReference>
<feature type="domain" description="Cathepsin propeptide inhibitor" evidence="6">
    <location>
        <begin position="56"/>
        <end position="112"/>
    </location>
</feature>
<dbReference type="GO" id="GO:0008234">
    <property type="term" value="F:cysteine-type peptidase activity"/>
    <property type="evidence" value="ECO:0007669"/>
    <property type="project" value="InterPro"/>
</dbReference>
<dbReference type="PROSITE" id="PS00640">
    <property type="entry name" value="THIOL_PROTEASE_ASN"/>
    <property type="match status" value="1"/>
</dbReference>
<proteinExistence type="inferred from homology"/>
<evidence type="ECO:0000313" key="8">
    <source>
        <dbReference type="Proteomes" id="UP000574390"/>
    </source>
</evidence>
<dbReference type="FunFam" id="3.90.70.10:FF:000332">
    <property type="entry name" value="Cathepsin L1"/>
    <property type="match status" value="1"/>
</dbReference>
<dbReference type="Gene3D" id="3.90.70.10">
    <property type="entry name" value="Cysteine proteinases"/>
    <property type="match status" value="1"/>
</dbReference>
<evidence type="ECO:0000259" key="6">
    <source>
        <dbReference type="SMART" id="SM00848"/>
    </source>
</evidence>
<comment type="caution">
    <text evidence="7">The sequence shown here is derived from an EMBL/GenBank/DDBJ whole genome shotgun (WGS) entry which is preliminary data.</text>
</comment>
<dbReference type="PROSITE" id="PS00639">
    <property type="entry name" value="THIOL_PROTEASE_HIS"/>
    <property type="match status" value="1"/>
</dbReference>
<dbReference type="InterPro" id="IPR013128">
    <property type="entry name" value="Peptidase_C1A"/>
</dbReference>
<dbReference type="PRINTS" id="PR00705">
    <property type="entry name" value="PAPAIN"/>
</dbReference>
<accession>A0A7J6S9F4</accession>
<name>A0A7J6S9F4_PEROL</name>
<organism evidence="7 8">
    <name type="scientific">Perkinsus olseni</name>
    <name type="common">Perkinsus atlanticus</name>
    <dbReference type="NCBI Taxonomy" id="32597"/>
    <lineage>
        <taxon>Eukaryota</taxon>
        <taxon>Sar</taxon>
        <taxon>Alveolata</taxon>
        <taxon>Perkinsozoa</taxon>
        <taxon>Perkinsea</taxon>
        <taxon>Perkinsida</taxon>
        <taxon>Perkinsidae</taxon>
        <taxon>Perkinsus</taxon>
    </lineage>
</organism>
<dbReference type="CDD" id="cd02248">
    <property type="entry name" value="Peptidase_C1A"/>
    <property type="match status" value="1"/>
</dbReference>
<evidence type="ECO:0008006" key="9">
    <source>
        <dbReference type="Google" id="ProtNLM"/>
    </source>
</evidence>